<keyword evidence="7" id="KW-0175">Coiled coil</keyword>
<keyword evidence="3" id="KW-0813">Transport</keyword>
<reference evidence="13" key="1">
    <citation type="submission" date="2019-07" db="EMBL/GenBank/DDBJ databases">
        <title>Chitinimonas sp. nov., isolated from Ny-Alesund, arctica soil.</title>
        <authorList>
            <person name="Xu Q."/>
            <person name="Peng F."/>
        </authorList>
    </citation>
    <scope>NUCLEOTIDE SEQUENCE [LARGE SCALE GENOMIC DNA]</scope>
    <source>
        <strain evidence="13">R3-44</strain>
    </source>
</reference>
<evidence type="ECO:0000256" key="6">
    <source>
        <dbReference type="ARBA" id="ARBA00023136"/>
    </source>
</evidence>
<evidence type="ECO:0000259" key="10">
    <source>
        <dbReference type="Pfam" id="PF25944"/>
    </source>
</evidence>
<keyword evidence="13" id="KW-1185">Reference proteome</keyword>
<evidence type="ECO:0000259" key="9">
    <source>
        <dbReference type="Pfam" id="PF25917"/>
    </source>
</evidence>
<dbReference type="InterPro" id="IPR058625">
    <property type="entry name" value="MdtA-like_BSH"/>
</dbReference>
<protein>
    <submittedName>
        <fullName evidence="12">Efflux RND transporter periplasmic adaptor subunit</fullName>
    </submittedName>
</protein>
<dbReference type="Gene3D" id="1.10.287.470">
    <property type="entry name" value="Helix hairpin bin"/>
    <property type="match status" value="1"/>
</dbReference>
<feature type="domain" description="Multidrug resistance protein MdtA-like C-terminal permuted SH3" evidence="11">
    <location>
        <begin position="324"/>
        <end position="387"/>
    </location>
</feature>
<dbReference type="AlphaFoldDB" id="A0A516SDS0"/>
<dbReference type="SUPFAM" id="SSF111369">
    <property type="entry name" value="HlyD-like secretion proteins"/>
    <property type="match status" value="1"/>
</dbReference>
<feature type="coiled-coil region" evidence="7">
    <location>
        <begin position="134"/>
        <end position="161"/>
    </location>
</feature>
<feature type="domain" description="Multidrug resistance protein MdtA-like alpha-helical hairpin" evidence="8">
    <location>
        <begin position="134"/>
        <end position="202"/>
    </location>
</feature>
<dbReference type="OrthoDB" id="5141338at2"/>
<proteinExistence type="inferred from homology"/>
<keyword evidence="4" id="KW-1003">Cell membrane</keyword>
<evidence type="ECO:0000256" key="2">
    <source>
        <dbReference type="ARBA" id="ARBA00009477"/>
    </source>
</evidence>
<dbReference type="GO" id="GO:1990281">
    <property type="term" value="C:efflux pump complex"/>
    <property type="evidence" value="ECO:0007669"/>
    <property type="project" value="TreeGrafter"/>
</dbReference>
<evidence type="ECO:0000313" key="13">
    <source>
        <dbReference type="Proteomes" id="UP000317550"/>
    </source>
</evidence>
<evidence type="ECO:0000259" key="8">
    <source>
        <dbReference type="Pfam" id="PF25876"/>
    </source>
</evidence>
<evidence type="ECO:0000256" key="4">
    <source>
        <dbReference type="ARBA" id="ARBA00022475"/>
    </source>
</evidence>
<keyword evidence="5" id="KW-0997">Cell inner membrane</keyword>
<dbReference type="InterPro" id="IPR058626">
    <property type="entry name" value="MdtA-like_b-barrel"/>
</dbReference>
<dbReference type="InterPro" id="IPR058627">
    <property type="entry name" value="MdtA-like_C"/>
</dbReference>
<evidence type="ECO:0000256" key="7">
    <source>
        <dbReference type="SAM" id="Coils"/>
    </source>
</evidence>
<dbReference type="PANTHER" id="PTHR30469:SF36">
    <property type="entry name" value="BLL3903 PROTEIN"/>
    <property type="match status" value="1"/>
</dbReference>
<dbReference type="Gene3D" id="2.40.420.20">
    <property type="match status" value="1"/>
</dbReference>
<dbReference type="Pfam" id="PF25917">
    <property type="entry name" value="BSH_RND"/>
    <property type="match status" value="1"/>
</dbReference>
<dbReference type="PANTHER" id="PTHR30469">
    <property type="entry name" value="MULTIDRUG RESISTANCE PROTEIN MDTA"/>
    <property type="match status" value="1"/>
</dbReference>
<dbReference type="EMBL" id="CP041730">
    <property type="protein sequence ID" value="QDQ26303.1"/>
    <property type="molecule type" value="Genomic_DNA"/>
</dbReference>
<evidence type="ECO:0000313" key="12">
    <source>
        <dbReference type="EMBL" id="QDQ26303.1"/>
    </source>
</evidence>
<accession>A0A516SDS0</accession>
<organism evidence="12 13">
    <name type="scientific">Chitinimonas arctica</name>
    <dbReference type="NCBI Taxonomy" id="2594795"/>
    <lineage>
        <taxon>Bacteria</taxon>
        <taxon>Pseudomonadati</taxon>
        <taxon>Pseudomonadota</taxon>
        <taxon>Betaproteobacteria</taxon>
        <taxon>Neisseriales</taxon>
        <taxon>Chitinibacteraceae</taxon>
        <taxon>Chitinimonas</taxon>
    </lineage>
</organism>
<dbReference type="InterPro" id="IPR058624">
    <property type="entry name" value="MdtA-like_HH"/>
</dbReference>
<dbReference type="Gene3D" id="2.40.30.170">
    <property type="match status" value="1"/>
</dbReference>
<keyword evidence="6" id="KW-0472">Membrane</keyword>
<evidence type="ECO:0000256" key="1">
    <source>
        <dbReference type="ARBA" id="ARBA00004236"/>
    </source>
</evidence>
<sequence>MRVLNFIWIRLRANKRAVPCGYKPRSSMSRRIVVCLVGGGLAALVAWAALKPAGTPADKAGAANKPQLVGVVLSQHKDVPVRLETQGTVAALNSVELRPQVASTVRELHIREGQDVAKGQRLFTLDGRNDAAKVAQASADLAQARAQLADAERNLARSRQLLQQQFVSPSAVDTAQSTVDSMRAAVAAKQAAVASAQVGLSYQAIHAPFAGRAGAIDVHPGSLVQPGAATPLLTLTQLDPIAVSFTLPEQELSRLLAAQQSGKVPALALLEKQESLPGRLSFIDSAVDAASGTIRVKAEFANPEHRLWPGAFVRIAIELGVDKNAVLLPVGSLQTGPAGQFVYLVEADETVKAQPIKLARIVTEQGKQYGIVTGLAGGQKVVAEGGQNLRPGAKVMESAGASRGKAASHGK</sequence>
<dbReference type="Proteomes" id="UP000317550">
    <property type="component" value="Chromosome"/>
</dbReference>
<gene>
    <name evidence="12" type="ORF">FNU76_07970</name>
</gene>
<dbReference type="Pfam" id="PF25876">
    <property type="entry name" value="HH_MFP_RND"/>
    <property type="match status" value="1"/>
</dbReference>
<evidence type="ECO:0000259" key="11">
    <source>
        <dbReference type="Pfam" id="PF25967"/>
    </source>
</evidence>
<dbReference type="GO" id="GO:0015562">
    <property type="term" value="F:efflux transmembrane transporter activity"/>
    <property type="evidence" value="ECO:0007669"/>
    <property type="project" value="TreeGrafter"/>
</dbReference>
<dbReference type="NCBIfam" id="TIGR01730">
    <property type="entry name" value="RND_mfp"/>
    <property type="match status" value="1"/>
</dbReference>
<evidence type="ECO:0000256" key="5">
    <source>
        <dbReference type="ARBA" id="ARBA00022519"/>
    </source>
</evidence>
<feature type="domain" description="Multidrug resistance protein MdtA-like barrel-sandwich hybrid" evidence="9">
    <location>
        <begin position="93"/>
        <end position="235"/>
    </location>
</feature>
<comment type="similarity">
    <text evidence="2">Belongs to the membrane fusion protein (MFP) (TC 8.A.1) family.</text>
</comment>
<comment type="subcellular location">
    <subcellularLocation>
        <location evidence="1">Cell membrane</location>
    </subcellularLocation>
</comment>
<name>A0A516SDS0_9NEIS</name>
<dbReference type="Pfam" id="PF25967">
    <property type="entry name" value="RND-MFP_C"/>
    <property type="match status" value="1"/>
</dbReference>
<dbReference type="Pfam" id="PF25944">
    <property type="entry name" value="Beta-barrel_RND"/>
    <property type="match status" value="1"/>
</dbReference>
<dbReference type="KEGG" id="cari:FNU76_07970"/>
<dbReference type="Gene3D" id="2.40.50.100">
    <property type="match status" value="1"/>
</dbReference>
<dbReference type="InterPro" id="IPR006143">
    <property type="entry name" value="RND_pump_MFP"/>
</dbReference>
<feature type="domain" description="Multidrug resistance protein MdtA-like beta-barrel" evidence="10">
    <location>
        <begin position="240"/>
        <end position="320"/>
    </location>
</feature>
<evidence type="ECO:0000256" key="3">
    <source>
        <dbReference type="ARBA" id="ARBA00022448"/>
    </source>
</evidence>